<dbReference type="EMBL" id="AGCJ01000001">
    <property type="protein sequence ID" value="EHM44049.1"/>
    <property type="molecule type" value="Genomic_DNA"/>
</dbReference>
<gene>
    <name evidence="1" type="ORF">HMPREF0080_00013</name>
</gene>
<comment type="caution">
    <text evidence="1">The sequence shown here is derived from an EMBL/GenBank/DDBJ whole genome shotgun (WGS) entry which is preliminary data.</text>
</comment>
<evidence type="ECO:0000313" key="2">
    <source>
        <dbReference type="Proteomes" id="UP000005481"/>
    </source>
</evidence>
<keyword evidence="2" id="KW-1185">Reference proteome</keyword>
<dbReference type="HOGENOM" id="CLU_1114783_0_0_9"/>
<dbReference type="STRING" id="861450.HMPREF0080_00013"/>
<protein>
    <recommendedName>
        <fullName evidence="3">DUF2953 domain-containing protein</fullName>
    </recommendedName>
</protein>
<dbReference type="eggNOG" id="ENOG5033FHJ">
    <property type="taxonomic scope" value="Bacteria"/>
</dbReference>
<reference evidence="1 2" key="1">
    <citation type="submission" date="2011-08" db="EMBL/GenBank/DDBJ databases">
        <authorList>
            <person name="Weinstock G."/>
            <person name="Sodergren E."/>
            <person name="Clifton S."/>
            <person name="Fulton L."/>
            <person name="Fulton B."/>
            <person name="Courtney L."/>
            <person name="Fronick C."/>
            <person name="Harrison M."/>
            <person name="Strong C."/>
            <person name="Farmer C."/>
            <person name="Delahaunty K."/>
            <person name="Markovic C."/>
            <person name="Hall O."/>
            <person name="Minx P."/>
            <person name="Tomlinson C."/>
            <person name="Mitreva M."/>
            <person name="Hou S."/>
            <person name="Chen J."/>
            <person name="Wollam A."/>
            <person name="Pepin K.H."/>
            <person name="Johnson M."/>
            <person name="Bhonagiri V."/>
            <person name="Zhang X."/>
            <person name="Suruliraj S."/>
            <person name="Warren W."/>
            <person name="Chinwalla A."/>
            <person name="Mardis E.R."/>
            <person name="Wilson R.K."/>
        </authorList>
    </citation>
    <scope>NUCLEOTIDE SEQUENCE [LARGE SCALE GENOMIC DNA]</scope>
    <source>
        <strain evidence="1 2">F0357</strain>
    </source>
</reference>
<dbReference type="RefSeq" id="WP_006788991.1">
    <property type="nucleotide sequence ID" value="NZ_JH417560.1"/>
</dbReference>
<dbReference type="Proteomes" id="UP000005481">
    <property type="component" value="Unassembled WGS sequence"/>
</dbReference>
<name>G9YEF5_9FIRM</name>
<evidence type="ECO:0008006" key="3">
    <source>
        <dbReference type="Google" id="ProtNLM"/>
    </source>
</evidence>
<organism evidence="1 2">
    <name type="scientific">Anaeroglobus geminatus F0357</name>
    <dbReference type="NCBI Taxonomy" id="861450"/>
    <lineage>
        <taxon>Bacteria</taxon>
        <taxon>Bacillati</taxon>
        <taxon>Bacillota</taxon>
        <taxon>Negativicutes</taxon>
        <taxon>Veillonellales</taxon>
        <taxon>Veillonellaceae</taxon>
        <taxon>Anaeroglobus</taxon>
    </lineage>
</organism>
<dbReference type="AlphaFoldDB" id="G9YEF5"/>
<proteinExistence type="predicted"/>
<dbReference type="OrthoDB" id="1623507at2"/>
<accession>G9YEF5</accession>
<evidence type="ECO:0000313" key="1">
    <source>
        <dbReference type="EMBL" id="EHM44049.1"/>
    </source>
</evidence>
<sequence length="250" mass="29174">MAVVLAIITLLLMVTVIILSIPFHYTVYGHIGDPFSGKFTVSWSGRAFLFSYSYTYGKRPIKERYIRWHTAKKSETLKTAPENSTGRTHTVSDNKAETVQIEVAVKETLERDYTQKNIESATVKERFPWRHFILTQDFITLFLVFFHKIISHSCIRKFTLTGTIGLSKPHETGMLAGWLYTFMAKYIRNLSFNYSNEEYNVHCTLSGRIIPLVLIYYTLSFILTQEVRTLYKEYIIFRRGQKNGQQLHQE</sequence>